<protein>
    <submittedName>
        <fullName evidence="1">Uncharacterized protein</fullName>
    </submittedName>
</protein>
<name>A0A444Z5T8_ARAHY</name>
<proteinExistence type="predicted"/>
<organism evidence="1 2">
    <name type="scientific">Arachis hypogaea</name>
    <name type="common">Peanut</name>
    <dbReference type="NCBI Taxonomy" id="3818"/>
    <lineage>
        <taxon>Eukaryota</taxon>
        <taxon>Viridiplantae</taxon>
        <taxon>Streptophyta</taxon>
        <taxon>Embryophyta</taxon>
        <taxon>Tracheophyta</taxon>
        <taxon>Spermatophyta</taxon>
        <taxon>Magnoliopsida</taxon>
        <taxon>eudicotyledons</taxon>
        <taxon>Gunneridae</taxon>
        <taxon>Pentapetalae</taxon>
        <taxon>rosids</taxon>
        <taxon>fabids</taxon>
        <taxon>Fabales</taxon>
        <taxon>Fabaceae</taxon>
        <taxon>Papilionoideae</taxon>
        <taxon>50 kb inversion clade</taxon>
        <taxon>dalbergioids sensu lato</taxon>
        <taxon>Dalbergieae</taxon>
        <taxon>Pterocarpus clade</taxon>
        <taxon>Arachis</taxon>
    </lineage>
</organism>
<reference evidence="1 2" key="1">
    <citation type="submission" date="2019-01" db="EMBL/GenBank/DDBJ databases">
        <title>Sequencing of cultivated peanut Arachis hypogaea provides insights into genome evolution and oil improvement.</title>
        <authorList>
            <person name="Chen X."/>
        </authorList>
    </citation>
    <scope>NUCLEOTIDE SEQUENCE [LARGE SCALE GENOMIC DNA]</scope>
    <source>
        <strain evidence="2">cv. Fuhuasheng</strain>
        <tissue evidence="1">Leaves</tissue>
    </source>
</reference>
<dbReference type="EMBL" id="SDMP01000015">
    <property type="protein sequence ID" value="RYR09538.1"/>
    <property type="molecule type" value="Genomic_DNA"/>
</dbReference>
<comment type="caution">
    <text evidence="1">The sequence shown here is derived from an EMBL/GenBank/DDBJ whole genome shotgun (WGS) entry which is preliminary data.</text>
</comment>
<accession>A0A444Z5T8</accession>
<evidence type="ECO:0000313" key="1">
    <source>
        <dbReference type="EMBL" id="RYR09538.1"/>
    </source>
</evidence>
<sequence length="207" mass="23297">MISGYKNRLPPSKPLIWLRKVVTQKKQKLVPGCQQPQTALPPASAFHCDDSQILPDSGDSVPPTSCPFLPPRSESEPDHVNLAADAHDVDFPDQEADDPFVNPRSQSRKGHKTTEFWEVKIIDFDGTIKPARISVREAMERPNGRKVMLRFKSAKQDIRDEAGLLSGVLSLLGSDYEKFPICKIEYRVKNRILGLEIFCIEANFLLN</sequence>
<dbReference type="AlphaFoldDB" id="A0A444Z5T8"/>
<gene>
    <name evidence="1" type="ORF">Ahy_B05g077889</name>
</gene>
<dbReference type="Proteomes" id="UP000289738">
    <property type="component" value="Chromosome B05"/>
</dbReference>
<keyword evidence="2" id="KW-1185">Reference proteome</keyword>
<evidence type="ECO:0000313" key="2">
    <source>
        <dbReference type="Proteomes" id="UP000289738"/>
    </source>
</evidence>